<evidence type="ECO:0000256" key="2">
    <source>
        <dbReference type="ARBA" id="ARBA00022475"/>
    </source>
</evidence>
<feature type="transmembrane region" description="Helical" evidence="6">
    <location>
        <begin position="160"/>
        <end position="187"/>
    </location>
</feature>
<dbReference type="Pfam" id="PF01810">
    <property type="entry name" value="LysE"/>
    <property type="match status" value="1"/>
</dbReference>
<organism evidence="7 8">
    <name type="scientific">Actinoallomurus vinaceus</name>
    <dbReference type="NCBI Taxonomy" id="1080074"/>
    <lineage>
        <taxon>Bacteria</taxon>
        <taxon>Bacillati</taxon>
        <taxon>Actinomycetota</taxon>
        <taxon>Actinomycetes</taxon>
        <taxon>Streptosporangiales</taxon>
        <taxon>Thermomonosporaceae</taxon>
        <taxon>Actinoallomurus</taxon>
    </lineage>
</organism>
<evidence type="ECO:0000313" key="8">
    <source>
        <dbReference type="Proteomes" id="UP001501442"/>
    </source>
</evidence>
<evidence type="ECO:0000256" key="4">
    <source>
        <dbReference type="ARBA" id="ARBA00022989"/>
    </source>
</evidence>
<comment type="caution">
    <text evidence="7">The sequence shown here is derived from an EMBL/GenBank/DDBJ whole genome shotgun (WGS) entry which is preliminary data.</text>
</comment>
<protein>
    <submittedName>
        <fullName evidence="7">LysE family translocator</fullName>
    </submittedName>
</protein>
<sequence length="222" mass="23310">MWLPVLAVGGEHGVMVQSLILFIGAAIVVAMVPGPSTAVIVRESVRSGRRAGVAVMLGNEAGVLLWGMAAVFGLSALLLASRIAYDVMRFAGVVFLITMGVRALWQARRGSAEAGEGAPAAAVSHGRLFRLGLLTNAANPKAGVFAVSFLPQFVPHGVAVMPALALLAVVWALVDVAWYLGVIWLAGRAGRVLRSPRVRRRMEQVSGVVLVGLGVRLVTDSR</sequence>
<dbReference type="RefSeq" id="WP_345429679.1">
    <property type="nucleotide sequence ID" value="NZ_BAABHK010000002.1"/>
</dbReference>
<gene>
    <name evidence="7" type="ORF">GCM10023196_012540</name>
</gene>
<dbReference type="InterPro" id="IPR001123">
    <property type="entry name" value="LeuE-type"/>
</dbReference>
<dbReference type="PIRSF" id="PIRSF006324">
    <property type="entry name" value="LeuE"/>
    <property type="match status" value="1"/>
</dbReference>
<dbReference type="PANTHER" id="PTHR30086">
    <property type="entry name" value="ARGININE EXPORTER PROTEIN ARGO"/>
    <property type="match status" value="1"/>
</dbReference>
<accession>A0ABP8U3S0</accession>
<name>A0ABP8U3S0_9ACTN</name>
<keyword evidence="3 6" id="KW-0812">Transmembrane</keyword>
<evidence type="ECO:0000256" key="3">
    <source>
        <dbReference type="ARBA" id="ARBA00022692"/>
    </source>
</evidence>
<comment type="subcellular location">
    <subcellularLocation>
        <location evidence="1">Cell membrane</location>
        <topology evidence="1">Multi-pass membrane protein</topology>
    </subcellularLocation>
</comment>
<evidence type="ECO:0000256" key="1">
    <source>
        <dbReference type="ARBA" id="ARBA00004651"/>
    </source>
</evidence>
<dbReference type="Proteomes" id="UP001501442">
    <property type="component" value="Unassembled WGS sequence"/>
</dbReference>
<feature type="transmembrane region" description="Helical" evidence="6">
    <location>
        <begin position="20"/>
        <end position="41"/>
    </location>
</feature>
<evidence type="ECO:0000313" key="7">
    <source>
        <dbReference type="EMBL" id="GAA4622020.1"/>
    </source>
</evidence>
<keyword evidence="4 6" id="KW-1133">Transmembrane helix</keyword>
<feature type="transmembrane region" description="Helical" evidence="6">
    <location>
        <begin position="62"/>
        <end position="81"/>
    </location>
</feature>
<keyword evidence="5 6" id="KW-0472">Membrane</keyword>
<keyword evidence="2" id="KW-1003">Cell membrane</keyword>
<proteinExistence type="predicted"/>
<evidence type="ECO:0000256" key="5">
    <source>
        <dbReference type="ARBA" id="ARBA00023136"/>
    </source>
</evidence>
<reference evidence="8" key="1">
    <citation type="journal article" date="2019" name="Int. J. Syst. Evol. Microbiol.">
        <title>The Global Catalogue of Microorganisms (GCM) 10K type strain sequencing project: providing services to taxonomists for standard genome sequencing and annotation.</title>
        <authorList>
            <consortium name="The Broad Institute Genomics Platform"/>
            <consortium name="The Broad Institute Genome Sequencing Center for Infectious Disease"/>
            <person name="Wu L."/>
            <person name="Ma J."/>
        </authorList>
    </citation>
    <scope>NUCLEOTIDE SEQUENCE [LARGE SCALE GENOMIC DNA]</scope>
    <source>
        <strain evidence="8">JCM 17939</strain>
    </source>
</reference>
<dbReference type="PANTHER" id="PTHR30086:SF20">
    <property type="entry name" value="ARGININE EXPORTER PROTEIN ARGO-RELATED"/>
    <property type="match status" value="1"/>
</dbReference>
<keyword evidence="8" id="KW-1185">Reference proteome</keyword>
<dbReference type="EMBL" id="BAABHK010000002">
    <property type="protein sequence ID" value="GAA4622020.1"/>
    <property type="molecule type" value="Genomic_DNA"/>
</dbReference>
<evidence type="ECO:0000256" key="6">
    <source>
        <dbReference type="SAM" id="Phobius"/>
    </source>
</evidence>